<accession>A0AAW3JV19</accession>
<evidence type="ECO:0000256" key="2">
    <source>
        <dbReference type="ARBA" id="ARBA00023015"/>
    </source>
</evidence>
<gene>
    <name evidence="7" type="ORF">APZ18_04290</name>
</gene>
<name>A0AAW3JV19_9FIRM</name>
<dbReference type="Pfam" id="PF04542">
    <property type="entry name" value="Sigma70_r2"/>
    <property type="match status" value="1"/>
</dbReference>
<dbReference type="NCBIfam" id="TIGR02937">
    <property type="entry name" value="sigma70-ECF"/>
    <property type="match status" value="1"/>
</dbReference>
<proteinExistence type="inferred from homology"/>
<comment type="caution">
    <text evidence="7">The sequence shown here is derived from an EMBL/GenBank/DDBJ whole genome shotgun (WGS) entry which is preliminary data.</text>
</comment>
<dbReference type="InterPro" id="IPR007627">
    <property type="entry name" value="RNA_pol_sigma70_r2"/>
</dbReference>
<dbReference type="PANTHER" id="PTHR43133">
    <property type="entry name" value="RNA POLYMERASE ECF-TYPE SIGMA FACTO"/>
    <property type="match status" value="1"/>
</dbReference>
<dbReference type="InterPro" id="IPR013249">
    <property type="entry name" value="RNA_pol_sigma70_r4_t2"/>
</dbReference>
<sequence>MKSKMSAHEFEIMYDKYKNLLYRIAFTYLKGNQDVEDVLQEVFIKRMYRAPKFQSEEHEKRWLIRITVNHCKNQVSSFWKKNVFTSENTTEFLEIDQYDFNTEESELFSAVKSLPEKYRITIYLYYYEGYKCREIAEILKCKDSTVKMRLKKGRELLKSDLGEENIYEIREA</sequence>
<keyword evidence="3" id="KW-0731">Sigma factor</keyword>
<dbReference type="InterPro" id="IPR014284">
    <property type="entry name" value="RNA_pol_sigma-70_dom"/>
</dbReference>
<keyword evidence="8" id="KW-1185">Reference proteome</keyword>
<feature type="domain" description="RNA polymerase sigma factor 70 region 4 type 2" evidence="6">
    <location>
        <begin position="109"/>
        <end position="157"/>
    </location>
</feature>
<evidence type="ECO:0008006" key="9">
    <source>
        <dbReference type="Google" id="ProtNLM"/>
    </source>
</evidence>
<dbReference type="SUPFAM" id="SSF88946">
    <property type="entry name" value="Sigma2 domain of RNA polymerase sigma factors"/>
    <property type="match status" value="1"/>
</dbReference>
<dbReference type="Gene3D" id="1.10.1740.10">
    <property type="match status" value="1"/>
</dbReference>
<keyword evidence="4" id="KW-0804">Transcription</keyword>
<comment type="similarity">
    <text evidence="1">Belongs to the sigma-70 factor family. ECF subfamily.</text>
</comment>
<feature type="domain" description="RNA polymerase sigma-70 region 2" evidence="5">
    <location>
        <begin position="13"/>
        <end position="76"/>
    </location>
</feature>
<evidence type="ECO:0000313" key="8">
    <source>
        <dbReference type="Proteomes" id="UP000050833"/>
    </source>
</evidence>
<evidence type="ECO:0000259" key="5">
    <source>
        <dbReference type="Pfam" id="PF04542"/>
    </source>
</evidence>
<evidence type="ECO:0000256" key="1">
    <source>
        <dbReference type="ARBA" id="ARBA00010641"/>
    </source>
</evidence>
<evidence type="ECO:0000256" key="3">
    <source>
        <dbReference type="ARBA" id="ARBA00023082"/>
    </source>
</evidence>
<dbReference type="RefSeq" id="WP_055941894.1">
    <property type="nucleotide sequence ID" value="NZ_JAQDCV010000001.1"/>
</dbReference>
<dbReference type="PANTHER" id="PTHR43133:SF51">
    <property type="entry name" value="RNA POLYMERASE SIGMA FACTOR"/>
    <property type="match status" value="1"/>
</dbReference>
<dbReference type="GO" id="GO:0006352">
    <property type="term" value="P:DNA-templated transcription initiation"/>
    <property type="evidence" value="ECO:0007669"/>
    <property type="project" value="InterPro"/>
</dbReference>
<keyword evidence="2" id="KW-0805">Transcription regulation</keyword>
<dbReference type="InterPro" id="IPR013325">
    <property type="entry name" value="RNA_pol_sigma_r2"/>
</dbReference>
<organism evidence="7 8">
    <name type="scientific">Butyribacter intestini</name>
    <dbReference type="NCBI Taxonomy" id="1703332"/>
    <lineage>
        <taxon>Bacteria</taxon>
        <taxon>Bacillati</taxon>
        <taxon>Bacillota</taxon>
        <taxon>Clostridia</taxon>
        <taxon>Lachnospirales</taxon>
        <taxon>Lachnospiraceae</taxon>
        <taxon>Butyribacter</taxon>
    </lineage>
</organism>
<dbReference type="Gene3D" id="1.10.10.10">
    <property type="entry name" value="Winged helix-like DNA-binding domain superfamily/Winged helix DNA-binding domain"/>
    <property type="match status" value="1"/>
</dbReference>
<dbReference type="GO" id="GO:0016987">
    <property type="term" value="F:sigma factor activity"/>
    <property type="evidence" value="ECO:0007669"/>
    <property type="project" value="UniProtKB-KW"/>
</dbReference>
<dbReference type="EMBL" id="LLKB01000001">
    <property type="protein sequence ID" value="KQC86413.1"/>
    <property type="molecule type" value="Genomic_DNA"/>
</dbReference>
<dbReference type="InterPro" id="IPR036388">
    <property type="entry name" value="WH-like_DNA-bd_sf"/>
</dbReference>
<dbReference type="Pfam" id="PF08281">
    <property type="entry name" value="Sigma70_r4_2"/>
    <property type="match status" value="1"/>
</dbReference>
<evidence type="ECO:0000313" key="7">
    <source>
        <dbReference type="EMBL" id="KQC86413.1"/>
    </source>
</evidence>
<reference evidence="7 8" key="1">
    <citation type="submission" date="2015-10" db="EMBL/GenBank/DDBJ databases">
        <title>Butyribacter intestini gen. nov., sp. nov., a butyric acid-producing bacterium of the family Lachnospiraceae isolated from the human faeces.</title>
        <authorList>
            <person name="Zou Y."/>
            <person name="Xue W."/>
            <person name="Luo G."/>
            <person name="Lv M."/>
        </authorList>
    </citation>
    <scope>NUCLEOTIDE SEQUENCE [LARGE SCALE GENOMIC DNA]</scope>
    <source>
        <strain evidence="7 8">TF01-11</strain>
    </source>
</reference>
<dbReference type="InterPro" id="IPR013324">
    <property type="entry name" value="RNA_pol_sigma_r3/r4-like"/>
</dbReference>
<dbReference type="CDD" id="cd06171">
    <property type="entry name" value="Sigma70_r4"/>
    <property type="match status" value="1"/>
</dbReference>
<protein>
    <recommendedName>
        <fullName evidence="9">RNA polymerase sigma factor</fullName>
    </recommendedName>
</protein>
<dbReference type="InterPro" id="IPR039425">
    <property type="entry name" value="RNA_pol_sigma-70-like"/>
</dbReference>
<dbReference type="SUPFAM" id="SSF88659">
    <property type="entry name" value="Sigma3 and sigma4 domains of RNA polymerase sigma factors"/>
    <property type="match status" value="1"/>
</dbReference>
<dbReference type="GO" id="GO:0003677">
    <property type="term" value="F:DNA binding"/>
    <property type="evidence" value="ECO:0007669"/>
    <property type="project" value="InterPro"/>
</dbReference>
<dbReference type="Proteomes" id="UP000050833">
    <property type="component" value="Unassembled WGS sequence"/>
</dbReference>
<dbReference type="AlphaFoldDB" id="A0AAW3JV19"/>
<evidence type="ECO:0000259" key="6">
    <source>
        <dbReference type="Pfam" id="PF08281"/>
    </source>
</evidence>
<evidence type="ECO:0000256" key="4">
    <source>
        <dbReference type="ARBA" id="ARBA00023163"/>
    </source>
</evidence>